<reference evidence="1" key="1">
    <citation type="journal article" date="2020" name="Nature">
        <title>Giant virus diversity and host interactions through global metagenomics.</title>
        <authorList>
            <person name="Schulz F."/>
            <person name="Roux S."/>
            <person name="Paez-Espino D."/>
            <person name="Jungbluth S."/>
            <person name="Walsh D.A."/>
            <person name="Denef V.J."/>
            <person name="McMahon K.D."/>
            <person name="Konstantinidis K.T."/>
            <person name="Eloe-Fadrosh E.A."/>
            <person name="Kyrpides N.C."/>
            <person name="Woyke T."/>
        </authorList>
    </citation>
    <scope>NUCLEOTIDE SEQUENCE</scope>
    <source>
        <strain evidence="1">GVMAG-M-3300022752-66</strain>
    </source>
</reference>
<evidence type="ECO:0000313" key="1">
    <source>
        <dbReference type="EMBL" id="QHT08460.1"/>
    </source>
</evidence>
<dbReference type="AlphaFoldDB" id="A0A6C0CWY6"/>
<name>A0A6C0CWY6_9ZZZZ</name>
<organism evidence="1">
    <name type="scientific">viral metagenome</name>
    <dbReference type="NCBI Taxonomy" id="1070528"/>
    <lineage>
        <taxon>unclassified sequences</taxon>
        <taxon>metagenomes</taxon>
        <taxon>organismal metagenomes</taxon>
    </lineage>
</organism>
<accession>A0A6C0CWY6</accession>
<dbReference type="EMBL" id="MN739496">
    <property type="protein sequence ID" value="QHT08460.1"/>
    <property type="molecule type" value="Genomic_DNA"/>
</dbReference>
<protein>
    <submittedName>
        <fullName evidence="1">Uncharacterized protein</fullName>
    </submittedName>
</protein>
<sequence length="411" mass="47837">MKTKSNRKTNKVKTIKNRTPKDIQALSNQIYDEIKTTGNARGIFDFLNFSKPKINNQQKQFKIKRRLPSYTPTVNEELVTLKSIPREKLRDCNNTKAFKLKEPLKVAVQDGNFFGKKCLPYSSKQAKKILLHNLSANKHVEPSKIVPPMQVKSNCWFNVMFATLFISDKGRKFFHYFRQLMIEGKQSDGTKIPTKLANAFALLNFSIDSCLTGSNYAYQLDTNSIIQEVYKGIPTKYKKKYPYLVGVDKAGNPIRYYGSIVHYLHNTSIELMFLMNVQDNWMSRIDMEMRNLNHKPHVIILEIFDAANKEAGYSGIVKNKLTEFTIHGANYVLDSCVIRDMTQQHFCATLTCEGREMAYDGMSYNRIVPMEWKKYINTDFTWKFDGSYDTDWSSLKWSFLHGYQMLIYYRV</sequence>
<proteinExistence type="predicted"/>